<organism evidence="1 2">
    <name type="scientific">Helicobacter apodemus</name>
    <dbReference type="NCBI Taxonomy" id="135569"/>
    <lineage>
        <taxon>Bacteria</taxon>
        <taxon>Pseudomonadati</taxon>
        <taxon>Campylobacterota</taxon>
        <taxon>Epsilonproteobacteria</taxon>
        <taxon>Campylobacterales</taxon>
        <taxon>Helicobacteraceae</taxon>
        <taxon>Helicobacter</taxon>
    </lineage>
</organism>
<name>A0A2U8FDM8_9HELI</name>
<protein>
    <recommendedName>
        <fullName evidence="3">Serine protease</fullName>
    </recommendedName>
</protein>
<dbReference type="EMBL" id="CP021886">
    <property type="protein sequence ID" value="AWI34273.1"/>
    <property type="molecule type" value="Genomic_DNA"/>
</dbReference>
<accession>A0A2U8FDM8</accession>
<evidence type="ECO:0000313" key="2">
    <source>
        <dbReference type="Proteomes" id="UP000244890"/>
    </source>
</evidence>
<dbReference type="RefSeq" id="WP_162550451.1">
    <property type="nucleotide sequence ID" value="NZ_CP021886.1"/>
</dbReference>
<dbReference type="InterPro" id="IPR009003">
    <property type="entry name" value="Peptidase_S1_PA"/>
</dbReference>
<proteinExistence type="predicted"/>
<dbReference type="Proteomes" id="UP000244890">
    <property type="component" value="Chromosome"/>
</dbReference>
<dbReference type="SUPFAM" id="SSF50494">
    <property type="entry name" value="Trypsin-like serine proteases"/>
    <property type="match status" value="1"/>
</dbReference>
<reference evidence="1 2" key="1">
    <citation type="submission" date="2017-06" db="EMBL/GenBank/DDBJ databases">
        <title>Complete genome of Helicobacter apodemus.</title>
        <authorList>
            <person name="Cho S."/>
        </authorList>
    </citation>
    <scope>NUCLEOTIDE SEQUENCE [LARGE SCALE GENOMIC DNA]</scope>
    <source>
        <strain evidence="2">SNUVETPUB-15-01</strain>
    </source>
</reference>
<gene>
    <name evidence="1" type="ORF">CDV25_05480</name>
</gene>
<evidence type="ECO:0000313" key="1">
    <source>
        <dbReference type="EMBL" id="AWI34273.1"/>
    </source>
</evidence>
<evidence type="ECO:0008006" key="3">
    <source>
        <dbReference type="Google" id="ProtNLM"/>
    </source>
</evidence>
<sequence length="240" mass="27217">MSKIILLLFLAVNLNAESLYPSWLRYGVKIVTDFGMYNEIEGYGIIINDGLIITSAQNVYQNSKVGNILVYDTEALNNPIACLGYAKVLALDTNLDLAILAISTFTDIYCNILPHGSFRALIFEESFLNLLEESQDFTLDKNADISYIMIGNWLEFQRKMIPLGKFMTLLQVQKENFLGMPIFVKSKDFFVEDFFAGIITGKVQKKILKAKEIVHFLCEVNSKTTIFQAYPSIQTHCYAN</sequence>
<dbReference type="KEGG" id="had:CDV25_05480"/>
<dbReference type="AlphaFoldDB" id="A0A2U8FDM8"/>